<feature type="transmembrane region" description="Helical" evidence="5">
    <location>
        <begin position="82"/>
        <end position="99"/>
    </location>
</feature>
<proteinExistence type="predicted"/>
<feature type="transmembrane region" description="Helical" evidence="5">
    <location>
        <begin position="422"/>
        <end position="444"/>
    </location>
</feature>
<feature type="domain" description="O-antigen ligase-related" evidence="6">
    <location>
        <begin position="219"/>
        <end position="384"/>
    </location>
</feature>
<dbReference type="PANTHER" id="PTHR37422">
    <property type="entry name" value="TEICHURONIC ACID BIOSYNTHESIS PROTEIN TUAE"/>
    <property type="match status" value="1"/>
</dbReference>
<feature type="transmembrane region" description="Helical" evidence="5">
    <location>
        <begin position="233"/>
        <end position="253"/>
    </location>
</feature>
<evidence type="ECO:0000256" key="4">
    <source>
        <dbReference type="ARBA" id="ARBA00023136"/>
    </source>
</evidence>
<dbReference type="Proteomes" id="UP001595710">
    <property type="component" value="Unassembled WGS sequence"/>
</dbReference>
<name>A0ABV7WRR0_9GAMM</name>
<keyword evidence="4 5" id="KW-0472">Membrane</keyword>
<evidence type="ECO:0000313" key="8">
    <source>
        <dbReference type="Proteomes" id="UP001595710"/>
    </source>
</evidence>
<dbReference type="EMBL" id="JBHRYN010000012">
    <property type="protein sequence ID" value="MFC3701978.1"/>
    <property type="molecule type" value="Genomic_DNA"/>
</dbReference>
<feature type="transmembrane region" description="Helical" evidence="5">
    <location>
        <begin position="397"/>
        <end position="416"/>
    </location>
</feature>
<feature type="transmembrane region" description="Helical" evidence="5">
    <location>
        <begin position="265"/>
        <end position="285"/>
    </location>
</feature>
<dbReference type="GO" id="GO:0016874">
    <property type="term" value="F:ligase activity"/>
    <property type="evidence" value="ECO:0007669"/>
    <property type="project" value="UniProtKB-KW"/>
</dbReference>
<reference evidence="8" key="1">
    <citation type="journal article" date="2019" name="Int. J. Syst. Evol. Microbiol.">
        <title>The Global Catalogue of Microorganisms (GCM) 10K type strain sequencing project: providing services to taxonomists for standard genome sequencing and annotation.</title>
        <authorList>
            <consortium name="The Broad Institute Genomics Platform"/>
            <consortium name="The Broad Institute Genome Sequencing Center for Infectious Disease"/>
            <person name="Wu L."/>
            <person name="Ma J."/>
        </authorList>
    </citation>
    <scope>NUCLEOTIDE SEQUENCE [LARGE SCALE GENOMIC DNA]</scope>
    <source>
        <strain evidence="8">CECT 8288</strain>
    </source>
</reference>
<organism evidence="7 8">
    <name type="scientific">Reinekea marina</name>
    <dbReference type="NCBI Taxonomy" id="1310421"/>
    <lineage>
        <taxon>Bacteria</taxon>
        <taxon>Pseudomonadati</taxon>
        <taxon>Pseudomonadota</taxon>
        <taxon>Gammaproteobacteria</taxon>
        <taxon>Oceanospirillales</taxon>
        <taxon>Saccharospirillaceae</taxon>
        <taxon>Reinekea</taxon>
    </lineage>
</organism>
<accession>A0ABV7WRR0</accession>
<dbReference type="Pfam" id="PF04932">
    <property type="entry name" value="Wzy_C"/>
    <property type="match status" value="1"/>
</dbReference>
<evidence type="ECO:0000256" key="3">
    <source>
        <dbReference type="ARBA" id="ARBA00022989"/>
    </source>
</evidence>
<feature type="transmembrane region" description="Helical" evidence="5">
    <location>
        <begin position="137"/>
        <end position="159"/>
    </location>
</feature>
<protein>
    <submittedName>
        <fullName evidence="7">O-antigen ligase family protein</fullName>
    </submittedName>
</protein>
<dbReference type="PANTHER" id="PTHR37422:SF13">
    <property type="entry name" value="LIPOPOLYSACCHARIDE BIOSYNTHESIS PROTEIN PA4999-RELATED"/>
    <property type="match status" value="1"/>
</dbReference>
<feature type="transmembrane region" description="Helical" evidence="5">
    <location>
        <begin position="369"/>
        <end position="390"/>
    </location>
</feature>
<evidence type="ECO:0000256" key="5">
    <source>
        <dbReference type="SAM" id="Phobius"/>
    </source>
</evidence>
<keyword evidence="8" id="KW-1185">Reference proteome</keyword>
<dbReference type="InterPro" id="IPR051533">
    <property type="entry name" value="WaaL-like"/>
</dbReference>
<feature type="transmembrane region" description="Helical" evidence="5">
    <location>
        <begin position="179"/>
        <end position="199"/>
    </location>
</feature>
<comment type="subcellular location">
    <subcellularLocation>
        <location evidence="1">Membrane</location>
        <topology evidence="1">Multi-pass membrane protein</topology>
    </subcellularLocation>
</comment>
<comment type="caution">
    <text evidence="7">The sequence shown here is derived from an EMBL/GenBank/DDBJ whole genome shotgun (WGS) entry which is preliminary data.</text>
</comment>
<feature type="transmembrane region" description="Helical" evidence="5">
    <location>
        <begin position="206"/>
        <end position="227"/>
    </location>
</feature>
<dbReference type="InterPro" id="IPR007016">
    <property type="entry name" value="O-antigen_ligase-rel_domated"/>
</dbReference>
<keyword evidence="7" id="KW-0436">Ligase</keyword>
<gene>
    <name evidence="7" type="ORF">ACFOND_10030</name>
</gene>
<feature type="transmembrane region" description="Helical" evidence="5">
    <location>
        <begin position="111"/>
        <end position="130"/>
    </location>
</feature>
<feature type="transmembrane region" description="Helical" evidence="5">
    <location>
        <begin position="31"/>
        <end position="49"/>
    </location>
</feature>
<evidence type="ECO:0000256" key="2">
    <source>
        <dbReference type="ARBA" id="ARBA00022692"/>
    </source>
</evidence>
<evidence type="ECO:0000256" key="1">
    <source>
        <dbReference type="ARBA" id="ARBA00004141"/>
    </source>
</evidence>
<sequence>MTNADNLNRAQLSALNVNRWFPASYDRGPNIMVWVALLACFTTAFIKIWTPTSLNRWPEAIATLLFLYPLIKQWRSFKKQPLIILMIIAIMAPIIFFGINYLQNAEQAKKYALFEPLSRIYLFIPIAWWLGGNLRTIYIFLGLALAGLMYACLLDPNFFQTVRLLFQGHRVDFNILNAQHAALFFSISFIGLISSVLVAARIKPRLLKIFSILMLISLSVLCFIALIGTQTRAALLALAICFCYLIVTLTIKIVRKRIINLTKPIIAGVFSGLLLTITSAVFTYAKFGDSIKTRILSENQTIQALLDRDWNNIPYSSLGIRVNTWILAGEMISEKPLIGYGAKVRLSAIQESDFPSFIKQSFGHFHNSYIEFTLGFGLLGLFIALAPFYFIVKYSSIANIGLSAFSVYGLIVFSVMNFFESYLFFWMGPFICLILCSPILSQAFDSHYPCNGKRHEKIQ</sequence>
<keyword evidence="3 5" id="KW-1133">Transmembrane helix</keyword>
<keyword evidence="2 5" id="KW-0812">Transmembrane</keyword>
<dbReference type="RefSeq" id="WP_290281715.1">
    <property type="nucleotide sequence ID" value="NZ_JAUFQI010000001.1"/>
</dbReference>
<evidence type="ECO:0000313" key="7">
    <source>
        <dbReference type="EMBL" id="MFC3701978.1"/>
    </source>
</evidence>
<evidence type="ECO:0000259" key="6">
    <source>
        <dbReference type="Pfam" id="PF04932"/>
    </source>
</evidence>